<feature type="region of interest" description="Disordered" evidence="1">
    <location>
        <begin position="44"/>
        <end position="77"/>
    </location>
</feature>
<feature type="chain" id="PRO_5014133381" evidence="2">
    <location>
        <begin position="16"/>
        <end position="97"/>
    </location>
</feature>
<evidence type="ECO:0000256" key="2">
    <source>
        <dbReference type="SAM" id="SignalP"/>
    </source>
</evidence>
<evidence type="ECO:0000313" key="4">
    <source>
        <dbReference type="Proteomes" id="UP000233551"/>
    </source>
</evidence>
<keyword evidence="2" id="KW-0732">Signal</keyword>
<proteinExistence type="predicted"/>
<organism evidence="3 4">
    <name type="scientific">Punica granatum</name>
    <name type="common">Pomegranate</name>
    <dbReference type="NCBI Taxonomy" id="22663"/>
    <lineage>
        <taxon>Eukaryota</taxon>
        <taxon>Viridiplantae</taxon>
        <taxon>Streptophyta</taxon>
        <taxon>Embryophyta</taxon>
        <taxon>Tracheophyta</taxon>
        <taxon>Spermatophyta</taxon>
        <taxon>Magnoliopsida</taxon>
        <taxon>eudicotyledons</taxon>
        <taxon>Gunneridae</taxon>
        <taxon>Pentapetalae</taxon>
        <taxon>rosids</taxon>
        <taxon>malvids</taxon>
        <taxon>Myrtales</taxon>
        <taxon>Lythraceae</taxon>
        <taxon>Punica</taxon>
    </lineage>
</organism>
<protein>
    <submittedName>
        <fullName evidence="3">Uncharacterized protein</fullName>
    </submittedName>
</protein>
<evidence type="ECO:0000313" key="3">
    <source>
        <dbReference type="EMBL" id="PKI37148.1"/>
    </source>
</evidence>
<accession>A0A2I0HZM5</accession>
<reference evidence="3 4" key="1">
    <citation type="submission" date="2017-11" db="EMBL/GenBank/DDBJ databases">
        <title>De-novo sequencing of pomegranate (Punica granatum L.) genome.</title>
        <authorList>
            <person name="Akparov Z."/>
            <person name="Amiraslanov A."/>
            <person name="Hajiyeva S."/>
            <person name="Abbasov M."/>
            <person name="Kaur K."/>
            <person name="Hamwieh A."/>
            <person name="Solovyev V."/>
            <person name="Salamov A."/>
            <person name="Braich B."/>
            <person name="Kosarev P."/>
            <person name="Mahmoud A."/>
            <person name="Hajiyev E."/>
            <person name="Babayeva S."/>
            <person name="Izzatullayeva V."/>
            <person name="Mammadov A."/>
            <person name="Mammadov A."/>
            <person name="Sharifova S."/>
            <person name="Ojaghi J."/>
            <person name="Eynullazada K."/>
            <person name="Bayramov B."/>
            <person name="Abdulazimova A."/>
            <person name="Shahmuradov I."/>
        </authorList>
    </citation>
    <scope>NUCLEOTIDE SEQUENCE [LARGE SCALE GENOMIC DNA]</scope>
    <source>
        <strain evidence="4">cv. AG2017</strain>
        <tissue evidence="3">Leaf</tissue>
    </source>
</reference>
<evidence type="ECO:0000256" key="1">
    <source>
        <dbReference type="SAM" id="MobiDB-lite"/>
    </source>
</evidence>
<sequence length="97" mass="10755">MWLMTLWSLKLGTLHEVIPPVELVTQISRLDSYFSGLSEYINGTRTPHLGEGSEPDTQRSELASDTPSPSADDIEKAKHSLKECPSDLFKLNLPCPS</sequence>
<feature type="compositionally biased region" description="Polar residues" evidence="1">
    <location>
        <begin position="60"/>
        <end position="69"/>
    </location>
</feature>
<feature type="signal peptide" evidence="2">
    <location>
        <begin position="1"/>
        <end position="15"/>
    </location>
</feature>
<dbReference type="AlphaFoldDB" id="A0A2I0HZM5"/>
<gene>
    <name evidence="3" type="ORF">CRG98_042483</name>
</gene>
<dbReference type="Proteomes" id="UP000233551">
    <property type="component" value="Unassembled WGS sequence"/>
</dbReference>
<comment type="caution">
    <text evidence="3">The sequence shown here is derived from an EMBL/GenBank/DDBJ whole genome shotgun (WGS) entry which is preliminary data.</text>
</comment>
<keyword evidence="4" id="KW-1185">Reference proteome</keyword>
<name>A0A2I0HZM5_PUNGR</name>
<dbReference type="EMBL" id="PGOL01004548">
    <property type="protein sequence ID" value="PKI37148.1"/>
    <property type="molecule type" value="Genomic_DNA"/>
</dbReference>